<dbReference type="GO" id="GO:0005634">
    <property type="term" value="C:nucleus"/>
    <property type="evidence" value="ECO:0007669"/>
    <property type="project" value="UniProtKB-SubCell"/>
</dbReference>
<keyword evidence="10" id="KW-1185">Reference proteome</keyword>
<dbReference type="KEGG" id="dvv:114335970"/>
<dbReference type="InterPro" id="IPR009057">
    <property type="entry name" value="Homeodomain-like_sf"/>
</dbReference>
<dbReference type="Pfam" id="PF13921">
    <property type="entry name" value="Myb_DNA-bind_6"/>
    <property type="match status" value="2"/>
</dbReference>
<feature type="domain" description="Myb-like" evidence="7">
    <location>
        <begin position="336"/>
        <end position="390"/>
    </location>
</feature>
<dbReference type="GO" id="GO:0042795">
    <property type="term" value="P:snRNA transcription by RNA polymerase II"/>
    <property type="evidence" value="ECO:0007669"/>
    <property type="project" value="TreeGrafter"/>
</dbReference>
<dbReference type="RefSeq" id="XP_028142072.1">
    <property type="nucleotide sequence ID" value="XM_028286271.1"/>
</dbReference>
<evidence type="ECO:0000256" key="2">
    <source>
        <dbReference type="ARBA" id="ARBA00023015"/>
    </source>
</evidence>
<dbReference type="EnsemblMetazoa" id="XM_028286271.2">
    <property type="protein sequence ID" value="XP_028142072.1"/>
    <property type="gene ID" value="LOC114335970"/>
</dbReference>
<evidence type="ECO:0000259" key="8">
    <source>
        <dbReference type="PROSITE" id="PS51294"/>
    </source>
</evidence>
<reference evidence="9" key="2">
    <citation type="submission" date="2025-05" db="UniProtKB">
        <authorList>
            <consortium name="EnsemblMetazoa"/>
        </authorList>
    </citation>
    <scope>IDENTIFICATION</scope>
</reference>
<sequence length="869" mass="101581">MDDEADLRKLEETLEECRAEKLDEAYQGFIDFDDSEEEDNVSSINELDSSFEDNYEPVISTEYKYSVLTSLTPEEKSVIDSCEDFDLKHILILNRQKNMSLIEHYKKFKDLLIECQSNMSDINRIIHEKNNNKKSTTRSSKAWRLGAPYFKDKLNFPAPLNDEALQKKLCDEQTIYDSLKSFNRWSSHECDSVTRAVKLNYSINTLTHIRNEIKKLEGSNDRNKNEKIIELQEKQKRFEDTDNLPIPPLGSDERINWIRVAEVFFRDKHTDFECRSMWHMFLHPQLNKSPWRSEETNKMLALVKKHKRQNWVEIAKELGTNRTCFSVFINYINNFHSKLKKGGFTPAEDKKLANLVRKFRVGDYIPWTKIARHFRYRERSQLHHRFKYFLNHVDKKQGKFSLAEDCLIYICVEKFGMAYHEVTEHLKDRSRTQIRTRYITCLKLDAKKNTWTEAEDDTLIRLREQQTKMDWTTIAQTLRRTPGQTRQRYHVIKKYLEKNSGSTIMNVPRRIHVKEENNSVLKQVANIFGAQNVIPTLEEIGEILSNYLNEPLSSQNDSVEDIDVLLYDFFLSTSDQSLEILSDPLAVKRVVDYVEYLMNFLKVDVDIPKNLAKCPHIDSLDKKLLSEIRTRKRKKPVVFSSNPIKDCIAPNFYTTNGMRALLERNFKFRSDPVGKIFGNYLDEPDISLQKFKCEINNDDSESTILFKETIEMDRKLFFSRFVTLFDWPGIISLESPHKDLVSICKPLTVDYSRKSTPTNVTKTYSRKRGSQATTDTSQEQQSNKVIIVEEDGSESRHSKKSFSNKTYGTAQKILTKKMDLNIFTSVQMDESKPCSSTMAGIIKDWYSDDSDHESYNAKESTSAENLCDV</sequence>
<dbReference type="GO" id="GO:0019185">
    <property type="term" value="C:snRNA-activating protein complex"/>
    <property type="evidence" value="ECO:0007669"/>
    <property type="project" value="TreeGrafter"/>
</dbReference>
<dbReference type="PROSITE" id="PS51294">
    <property type="entry name" value="HTH_MYB"/>
    <property type="match status" value="3"/>
</dbReference>
<dbReference type="AlphaFoldDB" id="A0A6P7G4Z4"/>
<dbReference type="InterPro" id="IPR001005">
    <property type="entry name" value="SANT/Myb"/>
</dbReference>
<feature type="region of interest" description="Disordered" evidence="6">
    <location>
        <begin position="850"/>
        <end position="869"/>
    </location>
</feature>
<keyword evidence="5" id="KW-0539">Nucleus</keyword>
<feature type="region of interest" description="Disordered" evidence="6">
    <location>
        <begin position="757"/>
        <end position="783"/>
    </location>
</feature>
<evidence type="ECO:0000256" key="1">
    <source>
        <dbReference type="ARBA" id="ARBA00004123"/>
    </source>
</evidence>
<feature type="domain" description="HTH myb-type" evidence="8">
    <location>
        <begin position="283"/>
        <end position="323"/>
    </location>
</feature>
<keyword evidence="4" id="KW-0804">Transcription</keyword>
<dbReference type="SMART" id="SM00717">
    <property type="entry name" value="SANT"/>
    <property type="match status" value="5"/>
</dbReference>
<comment type="subcellular location">
    <subcellularLocation>
        <location evidence="1">Nucleus</location>
    </subcellularLocation>
</comment>
<evidence type="ECO:0000313" key="11">
    <source>
        <dbReference type="RefSeq" id="XP_028142072.1"/>
    </source>
</evidence>
<dbReference type="InterPro" id="IPR017930">
    <property type="entry name" value="Myb_dom"/>
</dbReference>
<evidence type="ECO:0000313" key="10">
    <source>
        <dbReference type="Proteomes" id="UP001652700"/>
    </source>
</evidence>
<feature type="domain" description="HTH myb-type" evidence="8">
    <location>
        <begin position="395"/>
        <end position="446"/>
    </location>
</feature>
<dbReference type="GO" id="GO:0000978">
    <property type="term" value="F:RNA polymerase II cis-regulatory region sequence-specific DNA binding"/>
    <property type="evidence" value="ECO:0007669"/>
    <property type="project" value="TreeGrafter"/>
</dbReference>
<dbReference type="PROSITE" id="PS50090">
    <property type="entry name" value="MYB_LIKE"/>
    <property type="match status" value="3"/>
</dbReference>
<dbReference type="GO" id="GO:0042796">
    <property type="term" value="P:snRNA transcription by RNA polymerase III"/>
    <property type="evidence" value="ECO:0007669"/>
    <property type="project" value="TreeGrafter"/>
</dbReference>
<accession>A0A6P7G4Z4</accession>
<feature type="domain" description="Myb-like" evidence="7">
    <location>
        <begin position="283"/>
        <end position="323"/>
    </location>
</feature>
<keyword evidence="3" id="KW-0238">DNA-binding</keyword>
<dbReference type="PANTHER" id="PTHR46621">
    <property type="entry name" value="SNRNA-ACTIVATING PROTEIN COMPLEX SUBUNIT 4"/>
    <property type="match status" value="1"/>
</dbReference>
<evidence type="ECO:0000256" key="5">
    <source>
        <dbReference type="ARBA" id="ARBA00023242"/>
    </source>
</evidence>
<gene>
    <name evidence="11" type="primary">LOC114335970</name>
</gene>
<organism evidence="11">
    <name type="scientific">Diabrotica virgifera virgifera</name>
    <name type="common">western corn rootworm</name>
    <dbReference type="NCBI Taxonomy" id="50390"/>
    <lineage>
        <taxon>Eukaryota</taxon>
        <taxon>Metazoa</taxon>
        <taxon>Ecdysozoa</taxon>
        <taxon>Arthropoda</taxon>
        <taxon>Hexapoda</taxon>
        <taxon>Insecta</taxon>
        <taxon>Pterygota</taxon>
        <taxon>Neoptera</taxon>
        <taxon>Endopterygota</taxon>
        <taxon>Coleoptera</taxon>
        <taxon>Polyphaga</taxon>
        <taxon>Cucujiformia</taxon>
        <taxon>Chrysomeloidea</taxon>
        <taxon>Chrysomelidae</taxon>
        <taxon>Galerucinae</taxon>
        <taxon>Diabroticina</taxon>
        <taxon>Diabroticites</taxon>
        <taxon>Diabrotica</taxon>
    </lineage>
</organism>
<dbReference type="OrthoDB" id="2143914at2759"/>
<evidence type="ECO:0000256" key="6">
    <source>
        <dbReference type="SAM" id="MobiDB-lite"/>
    </source>
</evidence>
<feature type="domain" description="HTH myb-type" evidence="8">
    <location>
        <begin position="336"/>
        <end position="394"/>
    </location>
</feature>
<name>A0A6P7G4Z4_DIAVI</name>
<reference evidence="11" key="1">
    <citation type="submission" date="2025-04" db="UniProtKB">
        <authorList>
            <consortium name="RefSeq"/>
        </authorList>
    </citation>
    <scope>IDENTIFICATION</scope>
    <source>
        <tissue evidence="11">Whole insect</tissue>
    </source>
</reference>
<evidence type="ECO:0000259" key="7">
    <source>
        <dbReference type="PROSITE" id="PS50090"/>
    </source>
</evidence>
<proteinExistence type="predicted"/>
<feature type="compositionally biased region" description="Polar residues" evidence="6">
    <location>
        <begin position="770"/>
        <end position="783"/>
    </location>
</feature>
<dbReference type="InterPro" id="IPR051575">
    <property type="entry name" value="Myb-like_DNA-bd"/>
</dbReference>
<dbReference type="Gene3D" id="1.10.10.60">
    <property type="entry name" value="Homeodomain-like"/>
    <property type="match status" value="4"/>
</dbReference>
<dbReference type="GeneID" id="114335970"/>
<dbReference type="Proteomes" id="UP001652700">
    <property type="component" value="Unplaced"/>
</dbReference>
<feature type="domain" description="Myb-like" evidence="7">
    <location>
        <begin position="443"/>
        <end position="493"/>
    </location>
</feature>
<dbReference type="CTD" id="40949"/>
<dbReference type="CDD" id="cd00167">
    <property type="entry name" value="SANT"/>
    <property type="match status" value="3"/>
</dbReference>
<evidence type="ECO:0000256" key="3">
    <source>
        <dbReference type="ARBA" id="ARBA00023125"/>
    </source>
</evidence>
<evidence type="ECO:0000256" key="4">
    <source>
        <dbReference type="ARBA" id="ARBA00023163"/>
    </source>
</evidence>
<evidence type="ECO:0000313" key="9">
    <source>
        <dbReference type="EnsemblMetazoa" id="XP_028142072.1"/>
    </source>
</evidence>
<dbReference type="InParanoid" id="A0A6P7G4Z4"/>
<feature type="compositionally biased region" description="Polar residues" evidence="6">
    <location>
        <begin position="857"/>
        <end position="869"/>
    </location>
</feature>
<protein>
    <submittedName>
        <fullName evidence="11">snRNA-activating protein complex subunit 4 isoform X1</fullName>
    </submittedName>
</protein>
<dbReference type="GO" id="GO:0001006">
    <property type="term" value="F:RNA polymerase III type 3 promoter sequence-specific DNA binding"/>
    <property type="evidence" value="ECO:0007669"/>
    <property type="project" value="TreeGrafter"/>
</dbReference>
<keyword evidence="2" id="KW-0805">Transcription regulation</keyword>
<dbReference type="SUPFAM" id="SSF46689">
    <property type="entry name" value="Homeodomain-like"/>
    <property type="match status" value="3"/>
</dbReference>
<dbReference type="PANTHER" id="PTHR46621:SF1">
    <property type="entry name" value="SNRNA-ACTIVATING PROTEIN COMPLEX SUBUNIT 4"/>
    <property type="match status" value="1"/>
</dbReference>